<organism evidence="3 4">
    <name type="scientific">Arcanobacterium buesumense</name>
    <dbReference type="NCBI Taxonomy" id="2722751"/>
    <lineage>
        <taxon>Bacteria</taxon>
        <taxon>Bacillati</taxon>
        <taxon>Actinomycetota</taxon>
        <taxon>Actinomycetes</taxon>
        <taxon>Actinomycetales</taxon>
        <taxon>Actinomycetaceae</taxon>
        <taxon>Arcanobacterium</taxon>
    </lineage>
</organism>
<feature type="coiled-coil region" evidence="1">
    <location>
        <begin position="437"/>
        <end position="464"/>
    </location>
</feature>
<dbReference type="PANTHER" id="PTHR37814:SF1">
    <property type="entry name" value="MEMBRANE PROTEIN"/>
    <property type="match status" value="1"/>
</dbReference>
<feature type="transmembrane region" description="Helical" evidence="2">
    <location>
        <begin position="262"/>
        <end position="285"/>
    </location>
</feature>
<accession>A0A6H2ENN4</accession>
<evidence type="ECO:0000256" key="2">
    <source>
        <dbReference type="SAM" id="Phobius"/>
    </source>
</evidence>
<name>A0A6H2ENN4_9ACTO</name>
<feature type="transmembrane region" description="Helical" evidence="2">
    <location>
        <begin position="111"/>
        <end position="132"/>
    </location>
</feature>
<feature type="transmembrane region" description="Helical" evidence="2">
    <location>
        <begin position="83"/>
        <end position="105"/>
    </location>
</feature>
<feature type="transmembrane region" description="Helical" evidence="2">
    <location>
        <begin position="218"/>
        <end position="242"/>
    </location>
</feature>
<keyword evidence="2" id="KW-0812">Transmembrane</keyword>
<feature type="transmembrane region" description="Helical" evidence="2">
    <location>
        <begin position="40"/>
        <end position="63"/>
    </location>
</feature>
<feature type="transmembrane region" description="Helical" evidence="2">
    <location>
        <begin position="297"/>
        <end position="317"/>
    </location>
</feature>
<evidence type="ECO:0000256" key="1">
    <source>
        <dbReference type="SAM" id="Coils"/>
    </source>
</evidence>
<dbReference type="PANTHER" id="PTHR37814">
    <property type="entry name" value="CONSERVED MEMBRANE PROTEIN"/>
    <property type="match status" value="1"/>
</dbReference>
<dbReference type="InterPro" id="IPR038728">
    <property type="entry name" value="YkvI-like"/>
</dbReference>
<dbReference type="EMBL" id="CP050804">
    <property type="protein sequence ID" value="QJC22690.1"/>
    <property type="molecule type" value="Genomic_DNA"/>
</dbReference>
<evidence type="ECO:0000313" key="3">
    <source>
        <dbReference type="EMBL" id="QJC22690.1"/>
    </source>
</evidence>
<gene>
    <name evidence="3" type="ORF">HC352_04635</name>
</gene>
<feature type="transmembrane region" description="Helical" evidence="2">
    <location>
        <begin position="180"/>
        <end position="206"/>
    </location>
</feature>
<evidence type="ECO:0000313" key="4">
    <source>
        <dbReference type="Proteomes" id="UP000502298"/>
    </source>
</evidence>
<dbReference type="Proteomes" id="UP000502298">
    <property type="component" value="Chromosome"/>
</dbReference>
<keyword evidence="2" id="KW-1133">Transmembrane helix</keyword>
<evidence type="ECO:0008006" key="5">
    <source>
        <dbReference type="Google" id="ProtNLM"/>
    </source>
</evidence>
<proteinExistence type="predicted"/>
<feature type="transmembrane region" description="Helical" evidence="2">
    <location>
        <begin position="139"/>
        <end position="160"/>
    </location>
</feature>
<keyword evidence="4" id="KW-1185">Reference proteome</keyword>
<feature type="transmembrane region" description="Helical" evidence="2">
    <location>
        <begin position="323"/>
        <end position="344"/>
    </location>
</feature>
<sequence>MVKQAVVMALAFMGLIIGAGFASGQELLQYFIAFGRPGIWGALVAAFLFALSGYIVMQLGSYFHAKEHSAVFNEVSHPIVSRVLDVFTVLTLFTMGFVMIAGAGANFHQQYGLPTWVGSLAMVGLVIAAGFLNVDKVTTVIGLITPFILVFIVMASVHAFTHASLSINALEPVATTLRPAIPSLTISTINYVTMSMALAISMALVMGGNIINTKIAGYGGLLGGGVFGIILMLSVLAIFAQIDKVKDAPMPMLELVNHIHPVAGTAMAVIIYGMIFNTAIGLYYSLAKRVTASNPQYFIPAISILSFIGFGLSFFGFQTLVGTLYPIVGYVGIIMMGILGYAWITRRKAIRHELKLRARIRRLLRVKWDASRAFTRRHENALVAALDESNIDSVEQHREVSAEVVSEIEDDDAADVEPTWEMISQKWDEEVIDDSPLIDITSDVDQTEARVRALEAEQEKSENLNDHAD</sequence>
<keyword evidence="2" id="KW-0472">Membrane</keyword>
<dbReference type="KEGG" id="arca:HC352_04635"/>
<dbReference type="AlphaFoldDB" id="A0A6H2ENN4"/>
<keyword evidence="1" id="KW-0175">Coiled coil</keyword>
<protein>
    <recommendedName>
        <fullName evidence="5">Membrane protein YkvI</fullName>
    </recommendedName>
</protein>
<reference evidence="3 4" key="1">
    <citation type="submission" date="2020-03" db="EMBL/GenBank/DDBJ databases">
        <title>Complete genome of Arcanobacterium buesumensis sp. nov. strain 2701.</title>
        <authorList>
            <person name="Borowiak M."/>
            <person name="Alssahen M."/>
            <person name="Laemmler C."/>
            <person name="Malorny B."/>
            <person name="Hassan A."/>
            <person name="Prenger-Berninghoff E."/>
            <person name="Ploetz M."/>
            <person name="Abdulmawjood A."/>
        </authorList>
    </citation>
    <scope>NUCLEOTIDE SEQUENCE [LARGE SCALE GENOMIC DNA]</scope>
    <source>
        <strain evidence="3 4">2701</strain>
    </source>
</reference>